<feature type="transmembrane region" description="Helical" evidence="11">
    <location>
        <begin position="232"/>
        <end position="250"/>
    </location>
</feature>
<feature type="transmembrane region" description="Helical" evidence="11">
    <location>
        <begin position="435"/>
        <end position="454"/>
    </location>
</feature>
<feature type="transmembrane region" description="Helical" evidence="11">
    <location>
        <begin position="461"/>
        <end position="480"/>
    </location>
</feature>
<evidence type="ECO:0000256" key="9">
    <source>
        <dbReference type="ARBA" id="ARBA00023136"/>
    </source>
</evidence>
<dbReference type="PANTHER" id="PTHR12468">
    <property type="entry name" value="GPI MANNOSYLTRANSFERASE 2"/>
    <property type="match status" value="1"/>
</dbReference>
<comment type="subcellular location">
    <subcellularLocation>
        <location evidence="1">Endoplasmic reticulum membrane</location>
        <topology evidence="1">Multi-pass membrane protein</topology>
    </subcellularLocation>
</comment>
<dbReference type="EMBL" id="MCIF01000002">
    <property type="protein sequence ID" value="RAQ95022.1"/>
    <property type="molecule type" value="Genomic_DNA"/>
</dbReference>
<evidence type="ECO:0000313" key="13">
    <source>
        <dbReference type="Proteomes" id="UP000248706"/>
    </source>
</evidence>
<evidence type="ECO:0000256" key="11">
    <source>
        <dbReference type="SAM" id="Phobius"/>
    </source>
</evidence>
<organism evidence="12 13">
    <name type="scientific">Thermogemmatispora tikiterensis</name>
    <dbReference type="NCBI Taxonomy" id="1825093"/>
    <lineage>
        <taxon>Bacteria</taxon>
        <taxon>Bacillati</taxon>
        <taxon>Chloroflexota</taxon>
        <taxon>Ktedonobacteria</taxon>
        <taxon>Thermogemmatisporales</taxon>
        <taxon>Thermogemmatisporaceae</taxon>
        <taxon>Thermogemmatispora</taxon>
    </lineage>
</organism>
<keyword evidence="6 11" id="KW-0812">Transmembrane</keyword>
<evidence type="ECO:0000256" key="2">
    <source>
        <dbReference type="ARBA" id="ARBA00004687"/>
    </source>
</evidence>
<dbReference type="GO" id="GO:0006506">
    <property type="term" value="P:GPI anchor biosynthetic process"/>
    <property type="evidence" value="ECO:0007669"/>
    <property type="project" value="UniProtKB-UniPathway"/>
</dbReference>
<evidence type="ECO:0000256" key="4">
    <source>
        <dbReference type="ARBA" id="ARBA00022676"/>
    </source>
</evidence>
<keyword evidence="9 11" id="KW-0472">Membrane</keyword>
<comment type="pathway">
    <text evidence="2">Glycolipid biosynthesis; glycosylphosphatidylinositol-anchor biosynthesis.</text>
</comment>
<evidence type="ECO:0000256" key="3">
    <source>
        <dbReference type="ARBA" id="ARBA00022502"/>
    </source>
</evidence>
<dbReference type="GO" id="GO:0000009">
    <property type="term" value="F:alpha-1,6-mannosyltransferase activity"/>
    <property type="evidence" value="ECO:0007669"/>
    <property type="project" value="InterPro"/>
</dbReference>
<keyword evidence="4" id="KW-0328">Glycosyltransferase</keyword>
<evidence type="ECO:0000256" key="10">
    <source>
        <dbReference type="SAM" id="MobiDB-lite"/>
    </source>
</evidence>
<dbReference type="GO" id="GO:0004376">
    <property type="term" value="F:GPI mannosyltransferase activity"/>
    <property type="evidence" value="ECO:0007669"/>
    <property type="project" value="InterPro"/>
</dbReference>
<dbReference type="GO" id="GO:0031501">
    <property type="term" value="C:mannosyltransferase complex"/>
    <property type="evidence" value="ECO:0007669"/>
    <property type="project" value="TreeGrafter"/>
</dbReference>
<feature type="transmembrane region" description="Helical" evidence="11">
    <location>
        <begin position="411"/>
        <end position="429"/>
    </location>
</feature>
<keyword evidence="7" id="KW-0256">Endoplasmic reticulum</keyword>
<feature type="compositionally biased region" description="Polar residues" evidence="10">
    <location>
        <begin position="16"/>
        <end position="25"/>
    </location>
</feature>
<keyword evidence="5" id="KW-0808">Transferase</keyword>
<feature type="transmembrane region" description="Helical" evidence="11">
    <location>
        <begin position="380"/>
        <end position="399"/>
    </location>
</feature>
<dbReference type="GO" id="GO:0016020">
    <property type="term" value="C:membrane"/>
    <property type="evidence" value="ECO:0007669"/>
    <property type="project" value="GOC"/>
</dbReference>
<feature type="compositionally biased region" description="Basic residues" evidence="10">
    <location>
        <begin position="1"/>
        <end position="12"/>
    </location>
</feature>
<gene>
    <name evidence="12" type="ORF">A4R35_05705</name>
</gene>
<dbReference type="Pfam" id="PF04188">
    <property type="entry name" value="Mannosyl_trans2"/>
    <property type="match status" value="1"/>
</dbReference>
<comment type="caution">
    <text evidence="12">The sequence shown here is derived from an EMBL/GenBank/DDBJ whole genome shotgun (WGS) entry which is preliminary data.</text>
</comment>
<feature type="region of interest" description="Disordered" evidence="10">
    <location>
        <begin position="1"/>
        <end position="41"/>
    </location>
</feature>
<evidence type="ECO:0008006" key="14">
    <source>
        <dbReference type="Google" id="ProtNLM"/>
    </source>
</evidence>
<evidence type="ECO:0000256" key="5">
    <source>
        <dbReference type="ARBA" id="ARBA00022679"/>
    </source>
</evidence>
<feature type="transmembrane region" description="Helical" evidence="11">
    <location>
        <begin position="270"/>
        <end position="292"/>
    </location>
</feature>
<evidence type="ECO:0000256" key="6">
    <source>
        <dbReference type="ARBA" id="ARBA00022692"/>
    </source>
</evidence>
<keyword evidence="13" id="KW-1185">Reference proteome</keyword>
<accession>A0A328VG59</accession>
<proteinExistence type="predicted"/>
<evidence type="ECO:0000256" key="8">
    <source>
        <dbReference type="ARBA" id="ARBA00022989"/>
    </source>
</evidence>
<keyword evidence="8 11" id="KW-1133">Transmembrane helix</keyword>
<feature type="transmembrane region" description="Helical" evidence="11">
    <location>
        <begin position="116"/>
        <end position="136"/>
    </location>
</feature>
<keyword evidence="3" id="KW-0337">GPI-anchor biosynthesis</keyword>
<protein>
    <recommendedName>
        <fullName evidence="14">Glycosyltransferase RgtA/B/C/D-like domain-containing protein</fullName>
    </recommendedName>
</protein>
<dbReference type="InterPro" id="IPR007315">
    <property type="entry name" value="PIG-V/Gpi18"/>
</dbReference>
<feature type="transmembrane region" description="Helical" evidence="11">
    <location>
        <begin position="313"/>
        <end position="334"/>
    </location>
</feature>
<evidence type="ECO:0000313" key="12">
    <source>
        <dbReference type="EMBL" id="RAQ95022.1"/>
    </source>
</evidence>
<feature type="region of interest" description="Disordered" evidence="10">
    <location>
        <begin position="73"/>
        <end position="94"/>
    </location>
</feature>
<dbReference type="AlphaFoldDB" id="A0A328VG59"/>
<name>A0A328VG59_9CHLR</name>
<evidence type="ECO:0000256" key="1">
    <source>
        <dbReference type="ARBA" id="ARBA00004477"/>
    </source>
</evidence>
<feature type="transmembrane region" description="Helical" evidence="11">
    <location>
        <begin position="198"/>
        <end position="220"/>
    </location>
</feature>
<evidence type="ECO:0000256" key="7">
    <source>
        <dbReference type="ARBA" id="ARBA00022824"/>
    </source>
</evidence>
<dbReference type="PANTHER" id="PTHR12468:SF2">
    <property type="entry name" value="GPI MANNOSYLTRANSFERASE 2"/>
    <property type="match status" value="1"/>
</dbReference>
<dbReference type="Proteomes" id="UP000248706">
    <property type="component" value="Unassembled WGS sequence"/>
</dbReference>
<dbReference type="UniPathway" id="UPA00196"/>
<reference evidence="12 13" key="1">
    <citation type="submission" date="2016-08" db="EMBL/GenBank/DDBJ databases">
        <title>Analysis of Carbohydrate Active Enzymes in Thermogemmatispora T81 Reveals Carbohydrate Degradation Ability.</title>
        <authorList>
            <person name="Tomazini A."/>
            <person name="Lal S."/>
            <person name="Stott M."/>
            <person name="Henrissat B."/>
            <person name="Polikarpov I."/>
            <person name="Sparling R."/>
            <person name="Levin D.B."/>
        </authorList>
    </citation>
    <scope>NUCLEOTIDE SEQUENCE [LARGE SCALE GENOMIC DNA]</scope>
    <source>
        <strain evidence="12 13">T81</strain>
    </source>
</reference>
<sequence>MLLRSLRSHRPRRDQLSQPLTQDEAAQQILPTPESATDEQGHLAPGLHLANKEEKQEASTPSRSLALRELATTGGENRLSEQEQLTSAEAGHNKEQTAKATTALLSTWLVAIQQVLPIYSATHLLYLLLSYIAFLFPGDSSSTSGPVLGAMINSWRHWDTGHFITIALHGYSDWWRTAFFPLYPLLIRLVNYLADNPVLAGLVVSNLAGFGVLVLLYRLVTEDFDDELASRTVLYYAMFPMAFFLAAAYSESLFMLLSLLCFYSTRRGRWWQAALWGGLTSLTRATAIPLLIPFVYEYLRQHHFRLREFRLDVLSILGIPSGLALFAGYCYLRFHDPLAFSHAESVWQRSLQPPWFAFSATIAALVQDSSHLDFITIHRVIDLTLLTAVLALVVLLFVGPWRLRGPLAPTYTLYTVGAFIFFLLVPAVGRYPTMSMPRFSLALFPAFIVLARLGKSESFRLHYLMISGGLLTFSVLQFLIGQWAG</sequence>